<keyword evidence="3" id="KW-1185">Reference proteome</keyword>
<evidence type="ECO:0008006" key="4">
    <source>
        <dbReference type="Google" id="ProtNLM"/>
    </source>
</evidence>
<evidence type="ECO:0000313" key="2">
    <source>
        <dbReference type="EMBL" id="KNZ54678.1"/>
    </source>
</evidence>
<dbReference type="Proteomes" id="UP000037035">
    <property type="component" value="Unassembled WGS sequence"/>
</dbReference>
<dbReference type="OrthoDB" id="1681765at2759"/>
<dbReference type="VEuPathDB" id="FungiDB:VP01_2886g1"/>
<comment type="caution">
    <text evidence="2">The sequence shown here is derived from an EMBL/GenBank/DDBJ whole genome shotgun (WGS) entry which is preliminary data.</text>
</comment>
<name>A0A0L6V1M1_9BASI</name>
<organism evidence="2 3">
    <name type="scientific">Puccinia sorghi</name>
    <dbReference type="NCBI Taxonomy" id="27349"/>
    <lineage>
        <taxon>Eukaryota</taxon>
        <taxon>Fungi</taxon>
        <taxon>Dikarya</taxon>
        <taxon>Basidiomycota</taxon>
        <taxon>Pucciniomycotina</taxon>
        <taxon>Pucciniomycetes</taxon>
        <taxon>Pucciniales</taxon>
        <taxon>Pucciniaceae</taxon>
        <taxon>Puccinia</taxon>
    </lineage>
</organism>
<dbReference type="EMBL" id="LAVV01007819">
    <property type="protein sequence ID" value="KNZ54678.1"/>
    <property type="molecule type" value="Genomic_DNA"/>
</dbReference>
<evidence type="ECO:0000313" key="3">
    <source>
        <dbReference type="Proteomes" id="UP000037035"/>
    </source>
</evidence>
<sequence length="105" mass="12422">MLQKAVEHIFGMFKRLFPILKNPLKYLLITENHILIALAVNYIYIYSDTLVNNFAMRNNKNKSTESEPEELEITDLVDLVTWREVITQKMCVDYKEYHSLQGQQI</sequence>
<feature type="transmembrane region" description="Helical" evidence="1">
    <location>
        <begin position="26"/>
        <end position="47"/>
    </location>
</feature>
<proteinExistence type="predicted"/>
<keyword evidence="1" id="KW-0812">Transmembrane</keyword>
<protein>
    <recommendedName>
        <fullName evidence="4">DDE Tnp4 domain-containing protein</fullName>
    </recommendedName>
</protein>
<evidence type="ECO:0000256" key="1">
    <source>
        <dbReference type="SAM" id="Phobius"/>
    </source>
</evidence>
<reference evidence="2 3" key="1">
    <citation type="submission" date="2015-08" db="EMBL/GenBank/DDBJ databases">
        <title>Next Generation Sequencing and Analysis of the Genome of Puccinia sorghi L Schw, the Causal Agent of Maize Common Rust.</title>
        <authorList>
            <person name="Rochi L."/>
            <person name="Burguener G."/>
            <person name="Darino M."/>
            <person name="Turjanski A."/>
            <person name="Kreff E."/>
            <person name="Dieguez M.J."/>
            <person name="Sacco F."/>
        </authorList>
    </citation>
    <scope>NUCLEOTIDE SEQUENCE [LARGE SCALE GENOMIC DNA]</scope>
    <source>
        <strain evidence="2 3">RO10H11247</strain>
    </source>
</reference>
<accession>A0A0L6V1M1</accession>
<gene>
    <name evidence="2" type="ORF">VP01_2886g1</name>
</gene>
<keyword evidence="1" id="KW-1133">Transmembrane helix</keyword>
<keyword evidence="1" id="KW-0472">Membrane</keyword>
<dbReference type="AlphaFoldDB" id="A0A0L6V1M1"/>